<gene>
    <name evidence="8" type="ORF">O159_19220</name>
</gene>
<dbReference type="KEGG" id="lxy:O159_19220"/>
<evidence type="ECO:0000256" key="6">
    <source>
        <dbReference type="SAM" id="SignalP"/>
    </source>
</evidence>
<name>U3P6J8_LEIXC</name>
<comment type="subcellular location">
    <subcellularLocation>
        <location evidence="1">Cell membrane</location>
        <topology evidence="1">Multi-pass membrane protein</topology>
    </subcellularLocation>
</comment>
<dbReference type="AlphaFoldDB" id="U3P6J8"/>
<dbReference type="Gene3D" id="1.20.1250.20">
    <property type="entry name" value="MFS general substrate transporter like domains"/>
    <property type="match status" value="1"/>
</dbReference>
<dbReference type="PANTHER" id="PTHR23534:SF1">
    <property type="entry name" value="MAJOR FACILITATOR SUPERFAMILY PROTEIN"/>
    <property type="match status" value="1"/>
</dbReference>
<feature type="transmembrane region" description="Helical" evidence="5">
    <location>
        <begin position="239"/>
        <end position="259"/>
    </location>
</feature>
<dbReference type="PATRIC" id="fig|1389489.3.peg.1847"/>
<feature type="transmembrane region" description="Helical" evidence="5">
    <location>
        <begin position="266"/>
        <end position="286"/>
    </location>
</feature>
<feature type="transmembrane region" description="Helical" evidence="5">
    <location>
        <begin position="154"/>
        <end position="173"/>
    </location>
</feature>
<accession>U3P6J8</accession>
<dbReference type="EMBL" id="CP006734">
    <property type="protein sequence ID" value="AGW41940.1"/>
    <property type="molecule type" value="Genomic_DNA"/>
</dbReference>
<feature type="signal peptide" evidence="6">
    <location>
        <begin position="1"/>
        <end position="20"/>
    </location>
</feature>
<keyword evidence="4 5" id="KW-0472">Membrane</keyword>
<organism evidence="8 9">
    <name type="scientific">Leifsonia xyli subsp. cynodontis DSM 46306</name>
    <dbReference type="NCBI Taxonomy" id="1389489"/>
    <lineage>
        <taxon>Bacteria</taxon>
        <taxon>Bacillati</taxon>
        <taxon>Actinomycetota</taxon>
        <taxon>Actinomycetes</taxon>
        <taxon>Micrococcales</taxon>
        <taxon>Microbacteriaceae</taxon>
        <taxon>Leifsonia</taxon>
    </lineage>
</organism>
<evidence type="ECO:0000313" key="8">
    <source>
        <dbReference type="EMBL" id="AGW41940.1"/>
    </source>
</evidence>
<feature type="transmembrane region" description="Helical" evidence="5">
    <location>
        <begin position="63"/>
        <end position="84"/>
    </location>
</feature>
<feature type="transmembrane region" description="Helical" evidence="5">
    <location>
        <begin position="353"/>
        <end position="373"/>
    </location>
</feature>
<feature type="transmembrane region" description="Helical" evidence="5">
    <location>
        <begin position="204"/>
        <end position="227"/>
    </location>
</feature>
<feature type="transmembrane region" description="Helical" evidence="5">
    <location>
        <begin position="292"/>
        <end position="315"/>
    </location>
</feature>
<evidence type="ECO:0000256" key="5">
    <source>
        <dbReference type="SAM" id="Phobius"/>
    </source>
</evidence>
<sequence length="400" mass="38963">MAVAQTLGTAAAGISLTASALTVTNMLGSPTFAGLAQSATIVGAGALAFPVSRFATRRDRSASLRFAYTVASAGSALAALGAAVGALAVFLLGMAGAGSGTVAGLALRFAAADLAPDPAKRPRYIALILWTASIGSLIGPPLTAFSTRSGLSSGPFLLIASLYGLSVLVVSLARLPPPGSPTVAAQRQTPVCSVGQRRPLAARVAITVSTSGHMAMTALMGLAPIFLDDAGVSAEGIGAIMSAHLVGMYVASPVFSAVVRAIGPRAASAIALASTLSSCAVLGIGLSSPVGFGIGLTVLGLGWSLGMIASSAALASGPADGRLRTQGFADTLLTVGAGAASVLGGLMAGLAGYPALVALVAVGVTIALAALGLDIARVGAAGSPETARPGTNTPPAPRER</sequence>
<keyword evidence="2 5" id="KW-0812">Transmembrane</keyword>
<dbReference type="PROSITE" id="PS50850">
    <property type="entry name" value="MFS"/>
    <property type="match status" value="1"/>
</dbReference>
<dbReference type="InterPro" id="IPR020846">
    <property type="entry name" value="MFS_dom"/>
</dbReference>
<feature type="domain" description="Major facilitator superfamily (MFS) profile" evidence="7">
    <location>
        <begin position="1"/>
        <end position="378"/>
    </location>
</feature>
<dbReference type="GO" id="GO:0022857">
    <property type="term" value="F:transmembrane transporter activity"/>
    <property type="evidence" value="ECO:0007669"/>
    <property type="project" value="InterPro"/>
</dbReference>
<dbReference type="Proteomes" id="UP000016743">
    <property type="component" value="Chromosome"/>
</dbReference>
<feature type="transmembrane region" description="Helical" evidence="5">
    <location>
        <begin position="30"/>
        <end position="51"/>
    </location>
</feature>
<evidence type="ECO:0000256" key="4">
    <source>
        <dbReference type="ARBA" id="ARBA00023136"/>
    </source>
</evidence>
<dbReference type="InterPro" id="IPR011701">
    <property type="entry name" value="MFS"/>
</dbReference>
<keyword evidence="6" id="KW-0732">Signal</keyword>
<feature type="transmembrane region" description="Helical" evidence="5">
    <location>
        <begin position="124"/>
        <end position="142"/>
    </location>
</feature>
<dbReference type="HOGENOM" id="CLU_047644_0_0_11"/>
<dbReference type="InterPro" id="IPR036259">
    <property type="entry name" value="MFS_trans_sf"/>
</dbReference>
<keyword evidence="3 5" id="KW-1133">Transmembrane helix</keyword>
<feature type="chain" id="PRO_5039460876" description="Major facilitator superfamily (MFS) profile domain-containing protein" evidence="6">
    <location>
        <begin position="21"/>
        <end position="400"/>
    </location>
</feature>
<evidence type="ECO:0000256" key="1">
    <source>
        <dbReference type="ARBA" id="ARBA00004651"/>
    </source>
</evidence>
<protein>
    <recommendedName>
        <fullName evidence="7">Major facilitator superfamily (MFS) profile domain-containing protein</fullName>
    </recommendedName>
</protein>
<feature type="transmembrane region" description="Helical" evidence="5">
    <location>
        <begin position="327"/>
        <end position="347"/>
    </location>
</feature>
<evidence type="ECO:0000259" key="7">
    <source>
        <dbReference type="PROSITE" id="PS50850"/>
    </source>
</evidence>
<evidence type="ECO:0000256" key="3">
    <source>
        <dbReference type="ARBA" id="ARBA00022989"/>
    </source>
</evidence>
<dbReference type="SUPFAM" id="SSF103473">
    <property type="entry name" value="MFS general substrate transporter"/>
    <property type="match status" value="1"/>
</dbReference>
<dbReference type="Pfam" id="PF07690">
    <property type="entry name" value="MFS_1"/>
    <property type="match status" value="1"/>
</dbReference>
<reference evidence="8 9" key="1">
    <citation type="journal article" date="2013" name="Genome Announc.">
        <title>Complete Genome Sequence of Leifsonia xyli subsp. cynodontis Strain DSM46306, a Gram-Positive Bacterial Pathogen of Grasses.</title>
        <authorList>
            <person name="Monteiro-Vitorello C.B."/>
            <person name="Zerillo M.M."/>
            <person name="Van Sluys M.A."/>
            <person name="Camargo L.E."/>
            <person name="Kitajima J.P."/>
        </authorList>
    </citation>
    <scope>NUCLEOTIDE SEQUENCE [LARGE SCALE GENOMIC DNA]</scope>
    <source>
        <strain evidence="8 9">DSM 46306</strain>
    </source>
</reference>
<dbReference type="GO" id="GO:0005886">
    <property type="term" value="C:plasma membrane"/>
    <property type="evidence" value="ECO:0007669"/>
    <property type="project" value="UniProtKB-SubCell"/>
</dbReference>
<feature type="transmembrane region" description="Helical" evidence="5">
    <location>
        <begin position="90"/>
        <end position="112"/>
    </location>
</feature>
<dbReference type="eggNOG" id="COG2814">
    <property type="taxonomic scope" value="Bacteria"/>
</dbReference>
<evidence type="ECO:0000256" key="2">
    <source>
        <dbReference type="ARBA" id="ARBA00022692"/>
    </source>
</evidence>
<proteinExistence type="predicted"/>
<evidence type="ECO:0000313" key="9">
    <source>
        <dbReference type="Proteomes" id="UP000016743"/>
    </source>
</evidence>
<keyword evidence="9" id="KW-1185">Reference proteome</keyword>
<dbReference type="PANTHER" id="PTHR23534">
    <property type="entry name" value="MFS PERMEASE"/>
    <property type="match status" value="1"/>
</dbReference>